<dbReference type="Pfam" id="PF00566">
    <property type="entry name" value="RabGAP-TBC"/>
    <property type="match status" value="1"/>
</dbReference>
<dbReference type="InterPro" id="IPR041198">
    <property type="entry name" value="GGA_N-GAT"/>
</dbReference>
<evidence type="ECO:0008006" key="12">
    <source>
        <dbReference type="Google" id="ProtNLM"/>
    </source>
</evidence>
<dbReference type="GO" id="GO:0006893">
    <property type="term" value="P:Golgi to plasma membrane transport"/>
    <property type="evidence" value="ECO:0007669"/>
    <property type="project" value="TreeGrafter"/>
</dbReference>
<dbReference type="InterPro" id="IPR027417">
    <property type="entry name" value="P-loop_NTPase"/>
</dbReference>
<reference evidence="10" key="1">
    <citation type="submission" date="2023-06" db="EMBL/GenBank/DDBJ databases">
        <title>Genomic analysis of the entomopathogenic nematode Steinernema hermaphroditum.</title>
        <authorList>
            <person name="Schwarz E.M."/>
            <person name="Heppert J.K."/>
            <person name="Baniya A."/>
            <person name="Schwartz H.T."/>
            <person name="Tan C.-H."/>
            <person name="Antoshechkin I."/>
            <person name="Sternberg P.W."/>
            <person name="Goodrich-Blair H."/>
            <person name="Dillman A.R."/>
        </authorList>
    </citation>
    <scope>NUCLEOTIDE SEQUENCE</scope>
    <source>
        <strain evidence="10">PS9179</strain>
        <tissue evidence="10">Whole animal</tissue>
    </source>
</reference>
<dbReference type="GO" id="GO:0043130">
    <property type="term" value="F:ubiquitin binding"/>
    <property type="evidence" value="ECO:0007669"/>
    <property type="project" value="InterPro"/>
</dbReference>
<dbReference type="InterPro" id="IPR027422">
    <property type="entry name" value="GGA1-3"/>
</dbReference>
<dbReference type="PROSITE" id="PS50086">
    <property type="entry name" value="TBC_RABGAP"/>
    <property type="match status" value="1"/>
</dbReference>
<dbReference type="SMART" id="SM00164">
    <property type="entry name" value="TBC"/>
    <property type="match status" value="1"/>
</dbReference>
<dbReference type="GO" id="GO:0006886">
    <property type="term" value="P:intracellular protein transport"/>
    <property type="evidence" value="ECO:0007669"/>
    <property type="project" value="InterPro"/>
</dbReference>
<dbReference type="SUPFAM" id="SSF47923">
    <property type="entry name" value="Ypt/Rab-GAP domain of gyp1p"/>
    <property type="match status" value="2"/>
</dbReference>
<protein>
    <recommendedName>
        <fullName evidence="12">Rab-GAP TBC domain-containing protein</fullName>
    </recommendedName>
</protein>
<gene>
    <name evidence="10" type="ORF">QR680_002206</name>
</gene>
<evidence type="ECO:0000256" key="5">
    <source>
        <dbReference type="ARBA" id="ARBA00022843"/>
    </source>
</evidence>
<evidence type="ECO:0000256" key="4">
    <source>
        <dbReference type="ARBA" id="ARBA00022448"/>
    </source>
</evidence>
<dbReference type="FunFam" id="1.10.8.270:FF:000044">
    <property type="entry name" value="TBC Kinase homolog"/>
    <property type="match status" value="1"/>
</dbReference>
<keyword evidence="11" id="KW-1185">Reference proteome</keyword>
<evidence type="ECO:0000259" key="7">
    <source>
        <dbReference type="PROSITE" id="PS50086"/>
    </source>
</evidence>
<dbReference type="GO" id="GO:0031267">
    <property type="term" value="F:small GTPase binding"/>
    <property type="evidence" value="ECO:0007669"/>
    <property type="project" value="InterPro"/>
</dbReference>
<dbReference type="SMART" id="SM00173">
    <property type="entry name" value="RAS"/>
    <property type="match status" value="1"/>
</dbReference>
<dbReference type="PANTHER" id="PTHR45905">
    <property type="entry name" value="GOLGI-LOCALIZED, GAMMA-ADAPTIN EAR CONTAINING, ARF BINDING PROTEIN"/>
    <property type="match status" value="1"/>
</dbReference>
<evidence type="ECO:0000313" key="10">
    <source>
        <dbReference type="EMBL" id="KAK0397656.1"/>
    </source>
</evidence>
<dbReference type="Proteomes" id="UP001175271">
    <property type="component" value="Unassembled WGS sequence"/>
</dbReference>
<feature type="domain" description="Rab-GAP TBC" evidence="7">
    <location>
        <begin position="760"/>
        <end position="945"/>
    </location>
</feature>
<dbReference type="InterPro" id="IPR013041">
    <property type="entry name" value="Clathrin_app_Ig-like_sf"/>
</dbReference>
<dbReference type="GO" id="GO:0034394">
    <property type="term" value="P:protein localization to cell surface"/>
    <property type="evidence" value="ECO:0007669"/>
    <property type="project" value="TreeGrafter"/>
</dbReference>
<dbReference type="GO" id="GO:0005769">
    <property type="term" value="C:early endosome"/>
    <property type="evidence" value="ECO:0007669"/>
    <property type="project" value="UniProtKB-SubCell"/>
</dbReference>
<dbReference type="Pfam" id="PF18308">
    <property type="entry name" value="GGA_N-GAT"/>
    <property type="match status" value="1"/>
</dbReference>
<evidence type="ECO:0000259" key="9">
    <source>
        <dbReference type="PROSITE" id="PS50909"/>
    </source>
</evidence>
<evidence type="ECO:0000256" key="1">
    <source>
        <dbReference type="ARBA" id="ARBA00004150"/>
    </source>
</evidence>
<dbReference type="InterPro" id="IPR038425">
    <property type="entry name" value="GAT_sf"/>
</dbReference>
<organism evidence="10 11">
    <name type="scientific">Steinernema hermaphroditum</name>
    <dbReference type="NCBI Taxonomy" id="289476"/>
    <lineage>
        <taxon>Eukaryota</taxon>
        <taxon>Metazoa</taxon>
        <taxon>Ecdysozoa</taxon>
        <taxon>Nematoda</taxon>
        <taxon>Chromadorea</taxon>
        <taxon>Rhabditida</taxon>
        <taxon>Tylenchina</taxon>
        <taxon>Panagrolaimomorpha</taxon>
        <taxon>Strongyloidoidea</taxon>
        <taxon>Steinernematidae</taxon>
        <taxon>Steinernema</taxon>
    </lineage>
</organism>
<name>A0AA39H1V1_9BILA</name>
<dbReference type="GO" id="GO:0005802">
    <property type="term" value="C:trans-Golgi network"/>
    <property type="evidence" value="ECO:0007669"/>
    <property type="project" value="InterPro"/>
</dbReference>
<keyword evidence="4" id="KW-0813">Transport</keyword>
<dbReference type="InterPro" id="IPR002014">
    <property type="entry name" value="VHS_dom"/>
</dbReference>
<dbReference type="InterPro" id="IPR035969">
    <property type="entry name" value="Rab-GAP_TBC_sf"/>
</dbReference>
<dbReference type="InterPro" id="IPR004152">
    <property type="entry name" value="GAT_dom"/>
</dbReference>
<dbReference type="InterPro" id="IPR008942">
    <property type="entry name" value="ENTH_VHS"/>
</dbReference>
<dbReference type="GO" id="GO:0035091">
    <property type="term" value="F:phosphatidylinositol binding"/>
    <property type="evidence" value="ECO:0007669"/>
    <property type="project" value="InterPro"/>
</dbReference>
<dbReference type="SUPFAM" id="SSF49348">
    <property type="entry name" value="Clathrin adaptor appendage domain"/>
    <property type="match status" value="1"/>
</dbReference>
<dbReference type="SUPFAM" id="SSF48464">
    <property type="entry name" value="ENTH/VHS domain"/>
    <property type="match status" value="1"/>
</dbReference>
<feature type="domain" description="VHS" evidence="8">
    <location>
        <begin position="117"/>
        <end position="231"/>
    </location>
</feature>
<sequence>MCVVNKMGAKPNAAAARSMWTADIWRRERPPQLAKAECNLSALGISAYSDGTRSAQPRTMGRVKALQTSRNYFHKLMNGQCENGSALQLDKPLEYFLAAATNPYITEDERNQLATVLCEKIGSDLEGAAVAVKNLSHKILSPDQSEALIALNIIDKCVRSCGQRVWNEIAKFRFLNQLVRLLSPKYMGLETSDAVRNRAIELLFTWKNSMRHLGKIEEVYALLKEQGVIQSDPVITTEIPNCPKPSRLALFEDEEKAHLLSELLKSKNPDDLQAANRLIKSMVRSEDLRMERITKRRECIEKAEGNCRVLSEMLDEFTVFSKSDHGVMKELYDDLLTLRPMMFRYAGEAAENNDEALADVLSVNDAVNKTIQRYKSVVGKDDNVPQQQLNGTEKECLEQVSTQLELLGLSSSPNRTAPLSSGHSEVDDDALIGLSLAPSPAALKKRKDHCQKEGTPKSSLDELLGTLVEKAFSPKSDEPNRPKHLTVCGREAIASPNPVDPFSPMGSMEVSPVIPRSNLDNVSLGLTEVSLNHARSPLIVFDENNIKIVLYLGECARLSSKIHPFVACVTNTNCYELREIRLILASSSPGVDSRLLPTTKDRLSAFSPLEAQQNICQILLLDAEPLMKQNISMRFAFGYAANGLRKDHSGEFQIEICVVDDYNTFGSHNYNVCDLNLKVFLLPDSNIKKRLTDINQRLLYKSYEHDFTEHATNNVSEYILPTVVKEKDIDYQASRMRSIAHLIQSYPYKMNKLLEEAKLDVPPLYRGRIWAALLNVRTDAVNVFSGIDTVSEQSSDRQLQVDIPRCHQYEELMTSPAAHRKLKVLLKAWLFKHPHYVYWQGLDSLTAPFLVLNFNDLPLAYASLNSFINRYLKDFFLQDNSAVIQEYLCVFNHLLAFLDAELFTHLRRMDFLPELFAIPWFLTCFAHVLPLYKLFHLWDTLLQVDSSFPLFIGVAILAQLRPQLIDSHFNDAILLFSDLPGDMFIVVSSVDLPQSVEQMIDIRQQIIECKSSRVGFNANTPQHVPILFVMNKTDLPKSRWQTDPEEAASLIEEAISGNARDIFLTCSAAGNENIETVFGKMFALAKLPRHMNPQLHKMLRNELSADGVLNTSEGGKKRVLQRMRSRFSRDFDDTTFTDINARRPSLRTDLLMNRAKTSVIQLNCNGNGICPHDHQSRKCVIM</sequence>
<dbReference type="Gene3D" id="1.10.8.270">
    <property type="entry name" value="putative rabgap domain of human tbc1 domain family member 14 like domains"/>
    <property type="match status" value="1"/>
</dbReference>
<dbReference type="PANTHER" id="PTHR45905:SF1">
    <property type="entry name" value="GOLGI-LOCALIZED, GAMMA-ADAPTIN EAR CONTAINING, ARF BINDING PROTEIN"/>
    <property type="match status" value="1"/>
</dbReference>
<keyword evidence="5" id="KW-0832">Ubl conjugation</keyword>
<dbReference type="Gene3D" id="1.20.58.160">
    <property type="match status" value="1"/>
</dbReference>
<comment type="subcellular location">
    <subcellularLocation>
        <location evidence="2">Early endosome</location>
    </subcellularLocation>
    <subcellularLocation>
        <location evidence="1">Golgi apparatus</location>
        <location evidence="1">trans-Golgi network membrane</location>
        <topology evidence="1">Peripheral membrane protein</topology>
    </subcellularLocation>
</comment>
<comment type="similarity">
    <text evidence="3">Belongs to the GGA protein family.</text>
</comment>
<evidence type="ECO:0000256" key="3">
    <source>
        <dbReference type="ARBA" id="ARBA00008099"/>
    </source>
</evidence>
<keyword evidence="6" id="KW-0653">Protein transport</keyword>
<dbReference type="Gene3D" id="1.25.40.90">
    <property type="match status" value="1"/>
</dbReference>
<accession>A0AA39H1V1</accession>
<dbReference type="SUPFAM" id="SSF52540">
    <property type="entry name" value="P-loop containing nucleoside triphosphate hydrolases"/>
    <property type="match status" value="1"/>
</dbReference>
<dbReference type="Gene3D" id="1.10.472.80">
    <property type="entry name" value="Ypt/Rab-GAP domain of gyp1p, domain 3"/>
    <property type="match status" value="1"/>
</dbReference>
<evidence type="ECO:0000259" key="8">
    <source>
        <dbReference type="PROSITE" id="PS50179"/>
    </source>
</evidence>
<dbReference type="SUPFAM" id="SSF89009">
    <property type="entry name" value="GAT-like domain"/>
    <property type="match status" value="1"/>
</dbReference>
<dbReference type="Gene3D" id="1.20.5.170">
    <property type="match status" value="1"/>
</dbReference>
<dbReference type="SMART" id="SM00288">
    <property type="entry name" value="VHS"/>
    <property type="match status" value="1"/>
</dbReference>
<feature type="domain" description="GAT" evidence="9">
    <location>
        <begin position="253"/>
        <end position="379"/>
    </location>
</feature>
<proteinExistence type="inferred from homology"/>
<dbReference type="Pfam" id="PF03127">
    <property type="entry name" value="GAT"/>
    <property type="match status" value="1"/>
</dbReference>
<dbReference type="InterPro" id="IPR000195">
    <property type="entry name" value="Rab-GAP-TBC_dom"/>
</dbReference>
<dbReference type="EMBL" id="JAUCMV010000005">
    <property type="protein sequence ID" value="KAK0397656.1"/>
    <property type="molecule type" value="Genomic_DNA"/>
</dbReference>
<evidence type="ECO:0000256" key="6">
    <source>
        <dbReference type="ARBA" id="ARBA00022927"/>
    </source>
</evidence>
<dbReference type="PROSITE" id="PS50179">
    <property type="entry name" value="VHS"/>
    <property type="match status" value="1"/>
</dbReference>
<dbReference type="Pfam" id="PF00790">
    <property type="entry name" value="VHS"/>
    <property type="match status" value="1"/>
</dbReference>
<evidence type="ECO:0000256" key="2">
    <source>
        <dbReference type="ARBA" id="ARBA00004412"/>
    </source>
</evidence>
<dbReference type="Gene3D" id="2.60.40.1230">
    <property type="match status" value="1"/>
</dbReference>
<dbReference type="AlphaFoldDB" id="A0AA39H1V1"/>
<dbReference type="PROSITE" id="PS50909">
    <property type="entry name" value="GAT"/>
    <property type="match status" value="1"/>
</dbReference>
<comment type="caution">
    <text evidence="10">The sequence shown here is derived from an EMBL/GenBank/DDBJ whole genome shotgun (WGS) entry which is preliminary data.</text>
</comment>
<evidence type="ECO:0000313" key="11">
    <source>
        <dbReference type="Proteomes" id="UP001175271"/>
    </source>
</evidence>